<dbReference type="EMBL" id="HBIO01005415">
    <property type="protein sequence ID" value="CAE0458982.1"/>
    <property type="molecule type" value="Transcribed_RNA"/>
</dbReference>
<dbReference type="InterPro" id="IPR029057">
    <property type="entry name" value="PRTase-like"/>
</dbReference>
<evidence type="ECO:0000259" key="1">
    <source>
        <dbReference type="Pfam" id="PF14681"/>
    </source>
</evidence>
<evidence type="ECO:0000313" key="2">
    <source>
        <dbReference type="EMBL" id="CAE0458982.1"/>
    </source>
</evidence>
<dbReference type="InterPro" id="IPR000836">
    <property type="entry name" value="PRTase_dom"/>
</dbReference>
<dbReference type="CDD" id="cd06223">
    <property type="entry name" value="PRTases_typeI"/>
    <property type="match status" value="1"/>
</dbReference>
<dbReference type="NCBIfam" id="NF001097">
    <property type="entry name" value="PRK00129.1"/>
    <property type="match status" value="1"/>
</dbReference>
<protein>
    <recommendedName>
        <fullName evidence="1">Phosphoribosyltransferase domain-containing protein</fullName>
    </recommendedName>
</protein>
<reference evidence="2" key="1">
    <citation type="submission" date="2021-01" db="EMBL/GenBank/DDBJ databases">
        <authorList>
            <person name="Corre E."/>
            <person name="Pelletier E."/>
            <person name="Niang G."/>
            <person name="Scheremetjew M."/>
            <person name="Finn R."/>
            <person name="Kale V."/>
            <person name="Holt S."/>
            <person name="Cochrane G."/>
            <person name="Meng A."/>
            <person name="Brown T."/>
            <person name="Cohen L."/>
        </authorList>
    </citation>
    <scope>NUCLEOTIDE SEQUENCE</scope>
    <source>
        <strain evidence="2">MM31A-1</strain>
    </source>
</reference>
<dbReference type="Pfam" id="PF14681">
    <property type="entry name" value="UPRTase"/>
    <property type="match status" value="1"/>
</dbReference>
<accession>A0A7S3PXM8</accession>
<dbReference type="SUPFAM" id="SSF53271">
    <property type="entry name" value="PRTase-like"/>
    <property type="match status" value="1"/>
</dbReference>
<proteinExistence type="predicted"/>
<name>A0A7S3PXM8_9STRA</name>
<feature type="domain" description="Phosphoribosyltransferase" evidence="1">
    <location>
        <begin position="20"/>
        <end position="230"/>
    </location>
</feature>
<sequence>MTTGISTDDGSVVKNYNIHVSKHPVISHKISLLRSSASAAFRSTVRELTVHIGFEATSKLTTKPIKISVAVPSANDALASGVVDRMEYIGDSLSERVCVVPILRSGLGMCDAMLELVPHAAVHHIGMYQAEPMPVQYFNRLPKRCDADVAYILDPIIADARTIISVIGILKRWGVPRIHVVSIIASQDGIKRIVESHPDVEVNIGAVDEIVTGDGRMIQGIGDTSARLFGPPLDDGEEILLHPSKKKRNKNTVEKKKVTPKEDVAISLDLTRAH</sequence>
<dbReference type="AlphaFoldDB" id="A0A7S3PXM8"/>
<gene>
    <name evidence="2" type="ORF">CDEB00056_LOCUS3823</name>
</gene>
<dbReference type="Gene3D" id="3.40.50.2020">
    <property type="match status" value="1"/>
</dbReference>
<organism evidence="2">
    <name type="scientific">Chaetoceros debilis</name>
    <dbReference type="NCBI Taxonomy" id="122233"/>
    <lineage>
        <taxon>Eukaryota</taxon>
        <taxon>Sar</taxon>
        <taxon>Stramenopiles</taxon>
        <taxon>Ochrophyta</taxon>
        <taxon>Bacillariophyta</taxon>
        <taxon>Coscinodiscophyceae</taxon>
        <taxon>Chaetocerotophycidae</taxon>
        <taxon>Chaetocerotales</taxon>
        <taxon>Chaetocerotaceae</taxon>
        <taxon>Chaetoceros</taxon>
    </lineage>
</organism>